<evidence type="ECO:0000256" key="2">
    <source>
        <dbReference type="ARBA" id="ARBA00022801"/>
    </source>
</evidence>
<name>A0AAD5XVK2_9FUNG</name>
<comment type="similarity">
    <text evidence="1 4">Belongs to the glycosyl hydrolase 35 family.</text>
</comment>
<dbReference type="InterPro" id="IPR008979">
    <property type="entry name" value="Galactose-bd-like_sf"/>
</dbReference>
<dbReference type="GO" id="GO:0004553">
    <property type="term" value="F:hydrolase activity, hydrolyzing O-glycosyl compounds"/>
    <property type="evidence" value="ECO:0007669"/>
    <property type="project" value="InterPro"/>
</dbReference>
<sequence length="742" mass="85356">MSLFNEIPFEKPKPLKGPVTYDKKSILINGKRTLIISGAIHYPRSPTSHWDHLFELAIANNLNSIETYFVNTVSLVMYTGIKQVEGQYDFETGNKNLKLFIQKAEEHGLYVIIRIGPYICAEWNGGGIPGWLSLKENISFRTYRSMEWRKAMERFLRKTVDIIRPQIASNDGGNVILLQVENEFGVFNEQRKRIGPEEVADARNYVAWAANLANSLDVNIPWIMCQEGDVPTVINTCNGNEAQFICLLKHFDFSLHAGFFCDNWVNTIPNQPRMFTEAAYLTQSYDYDAPINEFGFENIKNGETIGPENEEKYVVGKFEHLANLHKHLIEYSDVILSGVLEKTVFNDHGESHFFGTFKKGLTFLSNWGKNSESKFSVTIKSKNHSVDLEIDPWSVTIVSFNFDEITVLYTSSQPQLCKVVSNRAISLKNIWMRDPFLSKARTTLGSIKNAELYSAKEPIFLGSKLSHNEIFPLNMIVNSKEPIPQLKITKDETDYLWYCCSNIELKSKNSKIVIFLEKVEDFFSVYFDGREISVNKNSEIDTFTVQVNDSVNTHTLSILTSTLGLEKIGLHYENSWVKGIIGDVYVDEIKISENGNWEHFPGLYGERKKNVIGNRNNFWKKLETNCFTKTSSFTWFKYLIPKAEILKLIPEKKHQTHSTFCLNLRHCEKGYFFVNGIEMGRFYLTPIIENKKATNQPSQEIYHVPSEFLFDESLMKSGMIELVFFEEVCCDLRKAEIIYLQE</sequence>
<dbReference type="Pfam" id="PF21467">
    <property type="entry name" value="BetaGal_gal-bd"/>
    <property type="match status" value="1"/>
</dbReference>
<evidence type="ECO:0000256" key="4">
    <source>
        <dbReference type="RuleBase" id="RU003679"/>
    </source>
</evidence>
<dbReference type="InterPro" id="IPR017853">
    <property type="entry name" value="GH"/>
</dbReference>
<dbReference type="Pfam" id="PF01301">
    <property type="entry name" value="Glyco_hydro_35"/>
    <property type="match status" value="1"/>
</dbReference>
<comment type="caution">
    <text evidence="7">The sequence shown here is derived from an EMBL/GenBank/DDBJ whole genome shotgun (WGS) entry which is preliminary data.</text>
</comment>
<dbReference type="InterPro" id="IPR048913">
    <property type="entry name" value="BetaGal_gal-bd"/>
</dbReference>
<dbReference type="GO" id="GO:0005975">
    <property type="term" value="P:carbohydrate metabolic process"/>
    <property type="evidence" value="ECO:0007669"/>
    <property type="project" value="InterPro"/>
</dbReference>
<accession>A0AAD5XVK2</accession>
<dbReference type="AlphaFoldDB" id="A0AAD5XVK2"/>
<keyword evidence="2" id="KW-0378">Hydrolase</keyword>
<dbReference type="PRINTS" id="PR00742">
    <property type="entry name" value="GLHYDRLASE35"/>
</dbReference>
<dbReference type="InterPro" id="IPR031330">
    <property type="entry name" value="Gly_Hdrlase_35_cat"/>
</dbReference>
<keyword evidence="3" id="KW-0326">Glycosidase</keyword>
<dbReference type="Gene3D" id="3.20.20.80">
    <property type="entry name" value="Glycosidases"/>
    <property type="match status" value="1"/>
</dbReference>
<feature type="domain" description="Glycoside hydrolase 35 catalytic" evidence="5">
    <location>
        <begin position="25"/>
        <end position="277"/>
    </location>
</feature>
<protein>
    <submittedName>
        <fullName evidence="7">Beta-galactosidase 6</fullName>
    </submittedName>
</protein>
<dbReference type="InterPro" id="IPR001944">
    <property type="entry name" value="Glycoside_Hdrlase_35"/>
</dbReference>
<dbReference type="EMBL" id="JADGJW010000323">
    <property type="protein sequence ID" value="KAJ3219880.1"/>
    <property type="molecule type" value="Genomic_DNA"/>
</dbReference>
<gene>
    <name evidence="7" type="primary">BGAL6</name>
    <name evidence="7" type="ORF">HK099_004541</name>
</gene>
<dbReference type="SUPFAM" id="SSF51445">
    <property type="entry name" value="(Trans)glycosidases"/>
    <property type="match status" value="1"/>
</dbReference>
<evidence type="ECO:0000256" key="3">
    <source>
        <dbReference type="ARBA" id="ARBA00023295"/>
    </source>
</evidence>
<organism evidence="7 8">
    <name type="scientific">Clydaea vesicula</name>
    <dbReference type="NCBI Taxonomy" id="447962"/>
    <lineage>
        <taxon>Eukaryota</taxon>
        <taxon>Fungi</taxon>
        <taxon>Fungi incertae sedis</taxon>
        <taxon>Chytridiomycota</taxon>
        <taxon>Chytridiomycota incertae sedis</taxon>
        <taxon>Chytridiomycetes</taxon>
        <taxon>Lobulomycetales</taxon>
        <taxon>Lobulomycetaceae</taxon>
        <taxon>Clydaea</taxon>
    </lineage>
</organism>
<proteinExistence type="inferred from homology"/>
<feature type="domain" description="Beta-galactosidase galactose-binding" evidence="6">
    <location>
        <begin position="658"/>
        <end position="709"/>
    </location>
</feature>
<evidence type="ECO:0000259" key="5">
    <source>
        <dbReference type="Pfam" id="PF01301"/>
    </source>
</evidence>
<keyword evidence="8" id="KW-1185">Reference proteome</keyword>
<reference evidence="7" key="1">
    <citation type="submission" date="2020-05" db="EMBL/GenBank/DDBJ databases">
        <title>Phylogenomic resolution of chytrid fungi.</title>
        <authorList>
            <person name="Stajich J.E."/>
            <person name="Amses K."/>
            <person name="Simmons R."/>
            <person name="Seto K."/>
            <person name="Myers J."/>
            <person name="Bonds A."/>
            <person name="Quandt C.A."/>
            <person name="Barry K."/>
            <person name="Liu P."/>
            <person name="Grigoriev I."/>
            <person name="Longcore J.E."/>
            <person name="James T.Y."/>
        </authorList>
    </citation>
    <scope>NUCLEOTIDE SEQUENCE</scope>
    <source>
        <strain evidence="7">JEL0476</strain>
    </source>
</reference>
<dbReference type="PANTHER" id="PTHR23421">
    <property type="entry name" value="BETA-GALACTOSIDASE RELATED"/>
    <property type="match status" value="1"/>
</dbReference>
<dbReference type="Proteomes" id="UP001211065">
    <property type="component" value="Unassembled WGS sequence"/>
</dbReference>
<evidence type="ECO:0000256" key="1">
    <source>
        <dbReference type="ARBA" id="ARBA00009809"/>
    </source>
</evidence>
<evidence type="ECO:0000313" key="7">
    <source>
        <dbReference type="EMBL" id="KAJ3219880.1"/>
    </source>
</evidence>
<evidence type="ECO:0000313" key="8">
    <source>
        <dbReference type="Proteomes" id="UP001211065"/>
    </source>
</evidence>
<evidence type="ECO:0000259" key="6">
    <source>
        <dbReference type="Pfam" id="PF21467"/>
    </source>
</evidence>
<dbReference type="SUPFAM" id="SSF49785">
    <property type="entry name" value="Galactose-binding domain-like"/>
    <property type="match status" value="1"/>
</dbReference>
<dbReference type="Gene3D" id="2.60.120.260">
    <property type="entry name" value="Galactose-binding domain-like"/>
    <property type="match status" value="1"/>
</dbReference>